<keyword evidence="2" id="KW-0604">Photosystem II</keyword>
<dbReference type="Gene3D" id="2.130.10.10">
    <property type="entry name" value="YVTN repeat-like/Quinoprotein amine dehydrogenase"/>
    <property type="match status" value="1"/>
</dbReference>
<dbReference type="PANTHER" id="PTHR47199:SF2">
    <property type="entry name" value="PHOTOSYSTEM II STABILITY_ASSEMBLY FACTOR HCF136, CHLOROPLASTIC"/>
    <property type="match status" value="1"/>
</dbReference>
<organism evidence="5 6">
    <name type="scientific">Thiolapillus brandeum</name>
    <dbReference type="NCBI Taxonomy" id="1076588"/>
    <lineage>
        <taxon>Bacteria</taxon>
        <taxon>Pseudomonadati</taxon>
        <taxon>Pseudomonadota</taxon>
        <taxon>Gammaproteobacteria</taxon>
        <taxon>Chromatiales</taxon>
        <taxon>Sedimenticolaceae</taxon>
        <taxon>Thiolapillus</taxon>
    </lineage>
</organism>
<dbReference type="PANTHER" id="PTHR47199">
    <property type="entry name" value="PHOTOSYSTEM II STABILITY/ASSEMBLY FACTOR HCF136, CHLOROPLASTIC"/>
    <property type="match status" value="1"/>
</dbReference>
<keyword evidence="6" id="KW-1185">Reference proteome</keyword>
<evidence type="ECO:0000256" key="1">
    <source>
        <dbReference type="ARBA" id="ARBA00022531"/>
    </source>
</evidence>
<evidence type="ECO:0000256" key="2">
    <source>
        <dbReference type="ARBA" id="ARBA00023276"/>
    </source>
</evidence>
<dbReference type="InterPro" id="IPR015943">
    <property type="entry name" value="WD40/YVTN_repeat-like_dom_sf"/>
</dbReference>
<dbReference type="GO" id="GO:0015979">
    <property type="term" value="P:photosynthesis"/>
    <property type="evidence" value="ECO:0007669"/>
    <property type="project" value="UniProtKB-KW"/>
</dbReference>
<evidence type="ECO:0000256" key="3">
    <source>
        <dbReference type="SAM" id="SignalP"/>
    </source>
</evidence>
<dbReference type="SUPFAM" id="SSF110296">
    <property type="entry name" value="Oligoxyloglucan reducing end-specific cellobiohydrolase"/>
    <property type="match status" value="1"/>
</dbReference>
<keyword evidence="1" id="KW-0602">Photosynthesis</keyword>
<dbReference type="AlphaFoldDB" id="A0A7U6GHS4"/>
<protein>
    <recommendedName>
        <fullName evidence="4">Photosynthesis system II assembly factor Ycf48/Hcf136-like domain-containing protein</fullName>
    </recommendedName>
</protein>
<evidence type="ECO:0000259" key="4">
    <source>
        <dbReference type="Pfam" id="PF14870"/>
    </source>
</evidence>
<reference evidence="5 6" key="1">
    <citation type="journal article" date="2014" name="PLoS ONE">
        <title>Physiological and genomic features of a novel sulfur-oxidizing gammaproteobacterium belonging to a previously uncultivated symbiotic lineage isolated from a hydrothermal vent.</title>
        <authorList>
            <person name="Nunoura T."/>
            <person name="Takaki Y."/>
            <person name="Kazama H."/>
            <person name="Kakuta J."/>
            <person name="Shimamura S."/>
            <person name="Makita H."/>
            <person name="Hirai M."/>
            <person name="Miyazaki M."/>
            <person name="Takai K."/>
        </authorList>
    </citation>
    <scope>NUCLEOTIDE SEQUENCE [LARGE SCALE GENOMIC DNA]</scope>
    <source>
        <strain evidence="5 6">Hiromi1</strain>
    </source>
</reference>
<dbReference type="EMBL" id="AP012273">
    <property type="protein sequence ID" value="BAO43865.1"/>
    <property type="molecule type" value="Genomic_DNA"/>
</dbReference>
<dbReference type="GO" id="GO:0009523">
    <property type="term" value="C:photosystem II"/>
    <property type="evidence" value="ECO:0007669"/>
    <property type="project" value="UniProtKB-KW"/>
</dbReference>
<feature type="chain" id="PRO_5030751292" description="Photosynthesis system II assembly factor Ycf48/Hcf136-like domain-containing protein" evidence="3">
    <location>
        <begin position="24"/>
        <end position="330"/>
    </location>
</feature>
<dbReference type="Proteomes" id="UP000031631">
    <property type="component" value="Chromosome"/>
</dbReference>
<evidence type="ECO:0000313" key="5">
    <source>
        <dbReference type="EMBL" id="BAO43865.1"/>
    </source>
</evidence>
<keyword evidence="3" id="KW-0732">Signal</keyword>
<accession>A0A7U6GHS4</accession>
<feature type="signal peptide" evidence="3">
    <location>
        <begin position="1"/>
        <end position="23"/>
    </location>
</feature>
<dbReference type="OrthoDB" id="9813892at2"/>
<dbReference type="InterPro" id="IPR028203">
    <property type="entry name" value="PSII_CF48-like_dom"/>
</dbReference>
<dbReference type="PROSITE" id="PS51257">
    <property type="entry name" value="PROKAR_LIPOPROTEIN"/>
    <property type="match status" value="1"/>
</dbReference>
<feature type="domain" description="Photosynthesis system II assembly factor Ycf48/Hcf136-like" evidence="4">
    <location>
        <begin position="62"/>
        <end position="216"/>
    </location>
</feature>
<gene>
    <name evidence="5" type="ORF">TBH_C0932</name>
</gene>
<evidence type="ECO:0000313" key="6">
    <source>
        <dbReference type="Proteomes" id="UP000031631"/>
    </source>
</evidence>
<sequence length="330" mass="36361">MRWRRKCPSWGRLILFCTFSVMLAGCEAPLDLDRVEQEKARAIHRFDNFKGLARSSQVIVAASDAGTLLRRKLSGSEWERVELPTQASFVNLADCPNGTLLAVDSLGVLWIGDVQGEHWMQHALPAEDPMMGLACSPEGDIWVSGGFSTVLHSSDGGENWTSTTQDEDLFLPAMQYLDDDILLAAGEFGTVMRSADKGTTWERMAPIPDDFYPLAFHFRNVREGWVGGLNGRIWHTTDGGQSWQAENTRTDRPIYQFVADGQILYALGDNGTVLQRQEAAWSSLTHVASDITTYLIAGIPQDDHHLLVAGGGGLLRDLEVISPSQKEGGK</sequence>
<dbReference type="KEGG" id="tbn:TBH_C0932"/>
<name>A0A7U6GHS4_9GAMM</name>
<proteinExistence type="predicted"/>
<dbReference type="Pfam" id="PF14870">
    <property type="entry name" value="PSII_BNR"/>
    <property type="match status" value="1"/>
</dbReference>